<keyword evidence="9" id="KW-1185">Reference proteome</keyword>
<accession>A0A0V8RX11</accession>
<evidence type="ECO:0000256" key="7">
    <source>
        <dbReference type="SAM" id="Phobius"/>
    </source>
</evidence>
<keyword evidence="5 7" id="KW-1133">Transmembrane helix</keyword>
<dbReference type="PANTHER" id="PTHR22926">
    <property type="entry name" value="PHOSPHO-N-ACETYLMURAMOYL-PENTAPEPTIDE-TRANSFERASE"/>
    <property type="match status" value="1"/>
</dbReference>
<reference evidence="8 9" key="1">
    <citation type="submission" date="2015-11" db="EMBL/GenBank/DDBJ databases">
        <title>Genome sequence of Pyrodictium occultum PL-19, a marine hyperthermophilic archaeon isolated from Volcano, Italy.</title>
        <authorList>
            <person name="Utturkar S."/>
            <person name="Huber H."/>
            <person name="Leptihn S."/>
            <person name="Brown S."/>
            <person name="Stetter K.O."/>
            <person name="Podar M."/>
        </authorList>
    </citation>
    <scope>NUCLEOTIDE SEQUENCE [LARGE SCALE GENOMIC DNA]</scope>
    <source>
        <strain evidence="8 9">PL-19</strain>
    </source>
</reference>
<dbReference type="GO" id="GO:0071555">
    <property type="term" value="P:cell wall organization"/>
    <property type="evidence" value="ECO:0007669"/>
    <property type="project" value="TreeGrafter"/>
</dbReference>
<dbReference type="PANTHER" id="PTHR22926:SF3">
    <property type="entry name" value="UNDECAPRENYL-PHOSPHATE ALPHA-N-ACETYLGLUCOSAMINYL 1-PHOSPHATE TRANSFERASE"/>
    <property type="match status" value="1"/>
</dbReference>
<dbReference type="CDD" id="cd06856">
    <property type="entry name" value="GT_GPT_archaea"/>
    <property type="match status" value="1"/>
</dbReference>
<evidence type="ECO:0000256" key="3">
    <source>
        <dbReference type="ARBA" id="ARBA00022679"/>
    </source>
</evidence>
<dbReference type="AlphaFoldDB" id="A0A0V8RX11"/>
<keyword evidence="3 8" id="KW-0808">Transferase</keyword>
<evidence type="ECO:0000313" key="9">
    <source>
        <dbReference type="Proteomes" id="UP000053352"/>
    </source>
</evidence>
<comment type="subcellular location">
    <subcellularLocation>
        <location evidence="1">Cell membrane</location>
        <topology evidence="1">Multi-pass membrane protein</topology>
    </subcellularLocation>
</comment>
<sequence>MPRRRACILTPGEAAYLLASAAVAFTLVIVVEPAWIRVARERGLVGRDMNKPGRVMVAEAGGIWAVVAAAFGLLTLEALYTYLGGGLYRPAELFALVALLLLSSVLGFVDDILGWKKGLPRWQRVVFMAPVSLPLVVIKAGHSRLELPLIGAVDLGLAYPLVAVPIGVLGAANAFNMIAGFNGLEAGMGLLLMLFTAAYAYMKKVYFVLQGSVIMAAALAGFLVYNWYPARVFPGNGFTYGVGAYYAALVIIGNMEKFGLFLFTLYFIKALLNLRGYLHHVWKPGVIEDFGVPLPDGTLDSPLEGIYTLTHAVIKLLKRLKGSAREPEVVAVILVMQALIGIAALILAARGIL</sequence>
<feature type="transmembrane region" description="Helical" evidence="7">
    <location>
        <begin position="329"/>
        <end position="352"/>
    </location>
</feature>
<dbReference type="InterPro" id="IPR000715">
    <property type="entry name" value="Glycosyl_transferase_4"/>
</dbReference>
<evidence type="ECO:0000256" key="4">
    <source>
        <dbReference type="ARBA" id="ARBA00022692"/>
    </source>
</evidence>
<dbReference type="GO" id="GO:0005886">
    <property type="term" value="C:plasma membrane"/>
    <property type="evidence" value="ECO:0007669"/>
    <property type="project" value="UniProtKB-SubCell"/>
</dbReference>
<dbReference type="GO" id="GO:0016780">
    <property type="term" value="F:phosphotransferase activity, for other substituted phosphate groups"/>
    <property type="evidence" value="ECO:0007669"/>
    <property type="project" value="InterPro"/>
</dbReference>
<feature type="transmembrane region" description="Helical" evidence="7">
    <location>
        <begin position="14"/>
        <end position="36"/>
    </location>
</feature>
<gene>
    <name evidence="8" type="ORF">CF15_07565</name>
</gene>
<dbReference type="EMBL" id="LNTB01000001">
    <property type="protein sequence ID" value="KSW12563.1"/>
    <property type="molecule type" value="Genomic_DNA"/>
</dbReference>
<dbReference type="GO" id="GO:0044038">
    <property type="term" value="P:cell wall macromolecule biosynthetic process"/>
    <property type="evidence" value="ECO:0007669"/>
    <property type="project" value="TreeGrafter"/>
</dbReference>
<feature type="transmembrane region" description="Helical" evidence="7">
    <location>
        <begin position="57"/>
        <end position="81"/>
    </location>
</feature>
<organism evidence="8 9">
    <name type="scientific">Pyrodictium occultum</name>
    <dbReference type="NCBI Taxonomy" id="2309"/>
    <lineage>
        <taxon>Archaea</taxon>
        <taxon>Thermoproteota</taxon>
        <taxon>Thermoprotei</taxon>
        <taxon>Desulfurococcales</taxon>
        <taxon>Pyrodictiaceae</taxon>
        <taxon>Pyrodictium</taxon>
    </lineage>
</organism>
<dbReference type="STRING" id="2309.CF15_07565"/>
<feature type="transmembrane region" description="Helical" evidence="7">
    <location>
        <begin position="205"/>
        <end position="225"/>
    </location>
</feature>
<evidence type="ECO:0000313" key="8">
    <source>
        <dbReference type="EMBL" id="KSW12563.1"/>
    </source>
</evidence>
<dbReference type="OrthoDB" id="34534at2157"/>
<dbReference type="Pfam" id="PF00953">
    <property type="entry name" value="Glycos_transf_4"/>
    <property type="match status" value="1"/>
</dbReference>
<keyword evidence="4 7" id="KW-0812">Transmembrane</keyword>
<comment type="caution">
    <text evidence="8">The sequence shown here is derived from an EMBL/GenBank/DDBJ whole genome shotgun (WGS) entry which is preliminary data.</text>
</comment>
<dbReference type="Proteomes" id="UP000053352">
    <property type="component" value="Unassembled WGS sequence"/>
</dbReference>
<keyword evidence="2" id="KW-1003">Cell membrane</keyword>
<evidence type="ECO:0000256" key="1">
    <source>
        <dbReference type="ARBA" id="ARBA00004651"/>
    </source>
</evidence>
<protein>
    <submittedName>
        <fullName evidence="8">Glycosyl transferase family 4</fullName>
    </submittedName>
</protein>
<evidence type="ECO:0000256" key="5">
    <source>
        <dbReference type="ARBA" id="ARBA00022989"/>
    </source>
</evidence>
<name>A0A0V8RX11_PYROC</name>
<feature type="transmembrane region" description="Helical" evidence="7">
    <location>
        <begin position="93"/>
        <end position="113"/>
    </location>
</feature>
<keyword evidence="6 7" id="KW-0472">Membrane</keyword>
<feature type="transmembrane region" description="Helical" evidence="7">
    <location>
        <begin position="245"/>
        <end position="268"/>
    </location>
</feature>
<proteinExistence type="predicted"/>
<evidence type="ECO:0000256" key="2">
    <source>
        <dbReference type="ARBA" id="ARBA00022475"/>
    </source>
</evidence>
<evidence type="ECO:0000256" key="6">
    <source>
        <dbReference type="ARBA" id="ARBA00023136"/>
    </source>
</evidence>